<reference evidence="3 4" key="1">
    <citation type="submission" date="2013-01" db="EMBL/GenBank/DDBJ databases">
        <authorList>
            <person name="Bench S."/>
        </authorList>
    </citation>
    <scope>NUCLEOTIDE SEQUENCE [LARGE SCALE GENOMIC DNA]</scope>
    <source>
        <strain evidence="3 4">WH 0005</strain>
    </source>
</reference>
<feature type="transmembrane region" description="Helical" evidence="2">
    <location>
        <begin position="236"/>
        <end position="258"/>
    </location>
</feature>
<feature type="region of interest" description="Disordered" evidence="1">
    <location>
        <begin position="1"/>
        <end position="189"/>
    </location>
</feature>
<evidence type="ECO:0000313" key="3">
    <source>
        <dbReference type="EMBL" id="CCQ54637.1"/>
    </source>
</evidence>
<comment type="caution">
    <text evidence="3">The sequence shown here is derived from an EMBL/GenBank/DDBJ whole genome shotgun (WGS) entry which is preliminary data.</text>
</comment>
<evidence type="ECO:0000256" key="2">
    <source>
        <dbReference type="SAM" id="Phobius"/>
    </source>
</evidence>
<accession>T2IPF0</accession>
<organism evidence="3 4">
    <name type="scientific">Crocosphaera watsonii WH 0005</name>
    <dbReference type="NCBI Taxonomy" id="423472"/>
    <lineage>
        <taxon>Bacteria</taxon>
        <taxon>Bacillati</taxon>
        <taxon>Cyanobacteriota</taxon>
        <taxon>Cyanophyceae</taxon>
        <taxon>Oscillatoriophycideae</taxon>
        <taxon>Chroococcales</taxon>
        <taxon>Aphanothecaceae</taxon>
        <taxon>Crocosphaera</taxon>
    </lineage>
</organism>
<keyword evidence="2" id="KW-1133">Transmembrane helix</keyword>
<dbReference type="EMBL" id="CAQL01000198">
    <property type="protein sequence ID" value="CCQ54637.1"/>
    <property type="molecule type" value="Genomic_DNA"/>
</dbReference>
<feature type="compositionally biased region" description="Basic and acidic residues" evidence="1">
    <location>
        <begin position="25"/>
        <end position="42"/>
    </location>
</feature>
<dbReference type="Proteomes" id="UP000017981">
    <property type="component" value="Unassembled WGS sequence"/>
</dbReference>
<feature type="compositionally biased region" description="Polar residues" evidence="1">
    <location>
        <begin position="167"/>
        <end position="179"/>
    </location>
</feature>
<feature type="compositionally biased region" description="Low complexity" evidence="1">
    <location>
        <begin position="108"/>
        <end position="166"/>
    </location>
</feature>
<evidence type="ECO:0000313" key="4">
    <source>
        <dbReference type="Proteomes" id="UP000017981"/>
    </source>
</evidence>
<dbReference type="AlphaFoldDB" id="T2IPF0"/>
<gene>
    <name evidence="3" type="ORF">CWATWH0005_31</name>
</gene>
<keyword evidence="2" id="KW-0472">Membrane</keyword>
<name>T2IPF0_CROWT</name>
<feature type="compositionally biased region" description="Low complexity" evidence="1">
    <location>
        <begin position="54"/>
        <end position="101"/>
    </location>
</feature>
<proteinExistence type="predicted"/>
<dbReference type="RefSeq" id="WP_021832491.1">
    <property type="nucleotide sequence ID" value="NZ_CAQL01000198.1"/>
</dbReference>
<feature type="compositionally biased region" description="Low complexity" evidence="1">
    <location>
        <begin position="1"/>
        <end position="11"/>
    </location>
</feature>
<keyword evidence="2" id="KW-0812">Transmembrane</keyword>
<evidence type="ECO:0000256" key="1">
    <source>
        <dbReference type="SAM" id="MobiDB-lite"/>
    </source>
</evidence>
<protein>
    <submittedName>
        <fullName evidence="3">Uncharacterized protein</fullName>
    </submittedName>
</protein>
<reference evidence="3 4" key="2">
    <citation type="submission" date="2013-09" db="EMBL/GenBank/DDBJ databases">
        <title>Whole genome comparison of six Crocosphaera watsonii strains with differing phenotypes.</title>
        <authorList>
            <person name="Bench S.R."/>
            <person name="Heller P."/>
            <person name="Frank I."/>
            <person name="Arciniega M."/>
            <person name="Shilova I.N."/>
            <person name="Zehr J.P."/>
        </authorList>
    </citation>
    <scope>NUCLEOTIDE SEQUENCE [LARGE SCALE GENOMIC DNA]</scope>
    <source>
        <strain evidence="3 4">WH 0005</strain>
    </source>
</reference>
<sequence>MTSSDKSQSQDNQKKPTLVALIKKNKPESSPEPKPKAEETKPPKTPRQSRGKKSTSSTPKSKQTTKSTGSKKAEKTTTQTAQKKPQSKTTIKTKNQSSSTSETKEQTKPTAKTTQKTNSQSKSKTSQKAKNNLPSKKPPKKSSNPSPKTQNSSSKQPKQNTQQSPSLTESKSQNKTPTSHPKKTKIDPIQKALLYKNEKKQRLGISDYQDQINARDISLSLTGIISVAAGSLLQTFLAGSIMGLFPLTALAWLSAAFAKNTFTFHRTALDIKREEDAEKKIAQLLKDTYLNDGGEIYSLLDENPLIIPDPEGYRQDYLDIGLTLPNGQFLAISVKALKGEKDFVYIDQKTNKLRYRNSHGLKRWNVNPIDELRRQIDWLWENTNILDSPPLGIVIIMAPAKLKTFDDVAYIIGDIKILELENILIVREEDLLTLINEVLSRRKV</sequence>